<evidence type="ECO:0000313" key="6">
    <source>
        <dbReference type="EMBL" id="EAH0216951.1"/>
    </source>
</evidence>
<comment type="caution">
    <text evidence="6">The sequence shown here is derived from an EMBL/GenBank/DDBJ whole genome shotgun (WGS) entry which is preliminary data.</text>
</comment>
<evidence type="ECO:0000313" key="10">
    <source>
        <dbReference type="EMBL" id="ECL0129744.1"/>
    </source>
</evidence>
<gene>
    <name evidence="3" type="ORF">CD20_07145</name>
    <name evidence="7" type="ORF">D4271_01535</name>
    <name evidence="5" type="ORF">D4C60_01910</name>
    <name evidence="6" type="ORF">D4D89_01360</name>
    <name evidence="8" type="ORF">D5M70_01360</name>
    <name evidence="2" type="ORF">E0I39_01410</name>
    <name evidence="4" type="ORF">E1V33_04660</name>
    <name evidence="9" type="ORF">E5H26_08900</name>
    <name evidence="10" type="ORF">FJU19_01400</name>
    <name evidence="11" type="ORF">GCQ97_06715</name>
</gene>
<dbReference type="EMBL" id="AAMDPV010000002">
    <property type="protein sequence ID" value="EDG2731561.1"/>
    <property type="molecule type" value="Genomic_DNA"/>
</dbReference>
<dbReference type="Proteomes" id="UP000517258">
    <property type="component" value="Unassembled WGS sequence"/>
</dbReference>
<sequence length="91" mass="10647">MFSEKHSYTHILSILSRTVSIYHSGKRCQFGFFWVCWEILLEWEGLRFLVMDKSRENGLFIVVFRLALQFTLALTILSLKANTKRIFGGAK</sequence>
<evidence type="ECO:0000313" key="19">
    <source>
        <dbReference type="Proteomes" id="UP000548826"/>
    </source>
</evidence>
<evidence type="ECO:0000313" key="9">
    <source>
        <dbReference type="EMBL" id="EAH4372810.1"/>
    </source>
</evidence>
<evidence type="ECO:0000256" key="1">
    <source>
        <dbReference type="SAM" id="Phobius"/>
    </source>
</evidence>
<dbReference type="EMBL" id="AABGVJ010000002">
    <property type="protein sequence ID" value="EAH4372810.1"/>
    <property type="molecule type" value="Genomic_DNA"/>
</dbReference>
<organism evidence="6 15">
    <name type="scientific">Listeria monocytogenes</name>
    <dbReference type="NCBI Taxonomy" id="1639"/>
    <lineage>
        <taxon>Bacteria</taxon>
        <taxon>Bacillati</taxon>
        <taxon>Bacillota</taxon>
        <taxon>Bacilli</taxon>
        <taxon>Bacillales</taxon>
        <taxon>Listeriaceae</taxon>
        <taxon>Listeria</taxon>
    </lineage>
</organism>
<dbReference type="EMBL" id="AAAPCR010000005">
    <property type="protein sequence ID" value="EAD8145842.1"/>
    <property type="molecule type" value="Genomic_DNA"/>
</dbReference>
<dbReference type="EMBL" id="AAAIJX010000001">
    <property type="protein sequence ID" value="EAC4481536.1"/>
    <property type="molecule type" value="Genomic_DNA"/>
</dbReference>
<evidence type="ECO:0000313" key="11">
    <source>
        <dbReference type="EMBL" id="EDG2731561.1"/>
    </source>
</evidence>
<feature type="transmembrane region" description="Helical" evidence="1">
    <location>
        <begin position="58"/>
        <end position="79"/>
    </location>
</feature>
<evidence type="ECO:0000313" key="12">
    <source>
        <dbReference type="Proteomes" id="UP000371553"/>
    </source>
</evidence>
<evidence type="ECO:0000313" key="5">
    <source>
        <dbReference type="EMBL" id="EAG9855742.1"/>
    </source>
</evidence>
<evidence type="ECO:0000313" key="14">
    <source>
        <dbReference type="Proteomes" id="UP000478945"/>
    </source>
</evidence>
<proteinExistence type="predicted"/>
<keyword evidence="1" id="KW-0812">Transmembrane</keyword>
<dbReference type="EMBL" id="AABGFX010000001">
    <property type="protein sequence ID" value="EAH3125938.1"/>
    <property type="molecule type" value="Genomic_DNA"/>
</dbReference>
<dbReference type="Proteomes" id="UP000540417">
    <property type="component" value="Unassembled WGS sequence"/>
</dbReference>
<evidence type="ECO:0000313" key="17">
    <source>
        <dbReference type="Proteomes" id="UP000529135"/>
    </source>
</evidence>
<evidence type="ECO:0000313" key="16">
    <source>
        <dbReference type="Proteomes" id="UP000525068"/>
    </source>
</evidence>
<dbReference type="Proteomes" id="UP000478945">
    <property type="component" value="Unassembled WGS sequence"/>
</dbReference>
<dbReference type="AlphaFoldDB" id="A0A607VIS1"/>
<dbReference type="EMBL" id="AAARIE010000004">
    <property type="protein sequence ID" value="EAE2659440.1"/>
    <property type="molecule type" value="Genomic_DNA"/>
</dbReference>
<dbReference type="Proteomes" id="UP000525068">
    <property type="component" value="Unassembled WGS sequence"/>
</dbReference>
<dbReference type="EMBL" id="AABFMV010000001">
    <property type="protein sequence ID" value="EAH1614077.1"/>
    <property type="molecule type" value="Genomic_DNA"/>
</dbReference>
<evidence type="ECO:0000313" key="3">
    <source>
        <dbReference type="EMBL" id="EAD8145842.1"/>
    </source>
</evidence>
<dbReference type="EMBL" id="AABEVI010000001">
    <property type="protein sequence ID" value="EAH0216951.1"/>
    <property type="molecule type" value="Genomic_DNA"/>
</dbReference>
<protein>
    <recommendedName>
        <fullName evidence="20">Transmembrane protein</fullName>
    </recommendedName>
</protein>
<dbReference type="Proteomes" id="UP000529135">
    <property type="component" value="Unassembled WGS sequence"/>
</dbReference>
<keyword evidence="1" id="KW-0472">Membrane</keyword>
<accession>A0A607VIS1</accession>
<dbReference type="Proteomes" id="UP000383365">
    <property type="component" value="Unassembled WGS sequence"/>
</dbReference>
<evidence type="ECO:0000313" key="18">
    <source>
        <dbReference type="Proteomes" id="UP000540417"/>
    </source>
</evidence>
<reference evidence="3 12" key="1">
    <citation type="submission" date="2018-06" db="EMBL/GenBank/DDBJ databases">
        <authorList>
            <consortium name="GenomeTrakr: Next Generation Sequencing Network for Food Pathogen Tracability"/>
        </authorList>
    </citation>
    <scope>NUCLEOTIDE SEQUENCE [LARGE SCALE GENOMIC DNA]</scope>
    <source>
        <strain evidence="9 18">LS1419</strain>
        <strain evidence="3 12">NYAG13B12507-5</strain>
    </source>
</reference>
<keyword evidence="1" id="KW-1133">Transmembrane helix</keyword>
<evidence type="ECO:0000313" key="4">
    <source>
        <dbReference type="EMBL" id="EAE2659440.1"/>
    </source>
</evidence>
<evidence type="ECO:0008006" key="20">
    <source>
        <dbReference type="Google" id="ProtNLM"/>
    </source>
</evidence>
<dbReference type="Proteomes" id="UP000413786">
    <property type="component" value="Unassembled WGS sequence"/>
</dbReference>
<reference evidence="15 16" key="2">
    <citation type="submission" date="2019-04" db="EMBL/GenBank/DDBJ databases">
        <authorList>
            <person name="Ashton P.M."/>
            <person name="Dallman T."/>
            <person name="Nair S."/>
            <person name="De Pinna E."/>
            <person name="Peters T."/>
            <person name="Grant K."/>
        </authorList>
    </citation>
    <scope>NUCLEOTIDE SEQUENCE [LARGE SCALE GENOMIC DNA]</scope>
    <source>
        <strain evidence="5 19">429821</strain>
        <strain evidence="7 16">562417</strain>
        <strain evidence="8 17">562428</strain>
        <strain evidence="6 15">563356</strain>
        <strain evidence="2 13">688377</strain>
        <strain evidence="10 14">760311</strain>
        <strain evidence="11">820974</strain>
        <strain evidence="4">RL15000161</strain>
    </source>
</reference>
<evidence type="ECO:0000313" key="15">
    <source>
        <dbReference type="Proteomes" id="UP000517258"/>
    </source>
</evidence>
<dbReference type="Proteomes" id="UP000371553">
    <property type="component" value="Unassembled WGS sequence"/>
</dbReference>
<evidence type="ECO:0000313" key="13">
    <source>
        <dbReference type="Proteomes" id="UP000413786"/>
    </source>
</evidence>
<name>A0A607VIS1_LISMN</name>
<evidence type="ECO:0000313" key="7">
    <source>
        <dbReference type="EMBL" id="EAH1614077.1"/>
    </source>
</evidence>
<evidence type="ECO:0000313" key="8">
    <source>
        <dbReference type="EMBL" id="EAH3125938.1"/>
    </source>
</evidence>
<dbReference type="EMBL" id="AABEQV010000001">
    <property type="protein sequence ID" value="EAG9855742.1"/>
    <property type="molecule type" value="Genomic_DNA"/>
</dbReference>
<dbReference type="Proteomes" id="UP000548826">
    <property type="component" value="Unassembled WGS sequence"/>
</dbReference>
<dbReference type="EMBL" id="AAJEKY010000001">
    <property type="protein sequence ID" value="ECL0129744.1"/>
    <property type="molecule type" value="Genomic_DNA"/>
</dbReference>
<evidence type="ECO:0000313" key="2">
    <source>
        <dbReference type="EMBL" id="EAC4481536.1"/>
    </source>
</evidence>